<evidence type="ECO:0000256" key="1">
    <source>
        <dbReference type="SAM" id="MobiDB-lite"/>
    </source>
</evidence>
<dbReference type="OrthoDB" id="5196070at2"/>
<keyword evidence="2" id="KW-0472">Membrane</keyword>
<gene>
    <name evidence="3" type="ORF">GA0074695_4872</name>
</gene>
<reference evidence="4" key="1">
    <citation type="submission" date="2016-06" db="EMBL/GenBank/DDBJ databases">
        <authorList>
            <person name="Varghese N."/>
            <person name="Submissions Spin"/>
        </authorList>
    </citation>
    <scope>NUCLEOTIDE SEQUENCE [LARGE SCALE GENOMIC DNA]</scope>
    <source>
        <strain evidence="4">DSM 43909</strain>
    </source>
</reference>
<proteinExistence type="predicted"/>
<dbReference type="EMBL" id="LT607411">
    <property type="protein sequence ID" value="SCF25780.1"/>
    <property type="molecule type" value="Genomic_DNA"/>
</dbReference>
<evidence type="ECO:0000313" key="3">
    <source>
        <dbReference type="EMBL" id="SCF25780.1"/>
    </source>
</evidence>
<dbReference type="RefSeq" id="WP_089008293.1">
    <property type="nucleotide sequence ID" value="NZ_LT607411.1"/>
</dbReference>
<dbReference type="Proteomes" id="UP000198242">
    <property type="component" value="Chromosome I"/>
</dbReference>
<feature type="transmembrane region" description="Helical" evidence="2">
    <location>
        <begin position="40"/>
        <end position="61"/>
    </location>
</feature>
<keyword evidence="4" id="KW-1185">Reference proteome</keyword>
<sequence length="159" mass="16735">MPRWARRTAGGYIAVLLWGTGVHVADLVAGGTDPYPWAPPWLATYFVALTVADPIAAALLVGRRRLGMDLACLILVTDAAANGWAVYGLPAGEPVARIGHAMVAMIALGSMVARQALRPHLAPLRSHDPAPAGALPVTTAGATAPDDMGQRRTRGTWRR</sequence>
<feature type="region of interest" description="Disordered" evidence="1">
    <location>
        <begin position="125"/>
        <end position="159"/>
    </location>
</feature>
<name>A0A1C4YYK6_MICVI</name>
<dbReference type="AlphaFoldDB" id="A0A1C4YYK6"/>
<evidence type="ECO:0000313" key="4">
    <source>
        <dbReference type="Proteomes" id="UP000198242"/>
    </source>
</evidence>
<keyword evidence="2" id="KW-1133">Transmembrane helix</keyword>
<accession>A0A1C4YYK6</accession>
<evidence type="ECO:0000256" key="2">
    <source>
        <dbReference type="SAM" id="Phobius"/>
    </source>
</evidence>
<organism evidence="3 4">
    <name type="scientific">Micromonospora viridifaciens</name>
    <dbReference type="NCBI Taxonomy" id="1881"/>
    <lineage>
        <taxon>Bacteria</taxon>
        <taxon>Bacillati</taxon>
        <taxon>Actinomycetota</taxon>
        <taxon>Actinomycetes</taxon>
        <taxon>Micromonosporales</taxon>
        <taxon>Micromonosporaceae</taxon>
        <taxon>Micromonospora</taxon>
    </lineage>
</organism>
<protein>
    <submittedName>
        <fullName evidence="3">Uncharacterized protein</fullName>
    </submittedName>
</protein>
<keyword evidence="2" id="KW-0812">Transmembrane</keyword>